<name>A0AA38U5K9_9AGAR</name>
<feature type="compositionally biased region" description="Pro residues" evidence="1">
    <location>
        <begin position="1"/>
        <end position="10"/>
    </location>
</feature>
<organism evidence="2 3">
    <name type="scientific">Lentinula raphanica</name>
    <dbReference type="NCBI Taxonomy" id="153919"/>
    <lineage>
        <taxon>Eukaryota</taxon>
        <taxon>Fungi</taxon>
        <taxon>Dikarya</taxon>
        <taxon>Basidiomycota</taxon>
        <taxon>Agaricomycotina</taxon>
        <taxon>Agaricomycetes</taxon>
        <taxon>Agaricomycetidae</taxon>
        <taxon>Agaricales</taxon>
        <taxon>Marasmiineae</taxon>
        <taxon>Omphalotaceae</taxon>
        <taxon>Lentinula</taxon>
    </lineage>
</organism>
<evidence type="ECO:0000256" key="1">
    <source>
        <dbReference type="SAM" id="MobiDB-lite"/>
    </source>
</evidence>
<accession>A0AA38U5K9</accession>
<comment type="caution">
    <text evidence="2">The sequence shown here is derived from an EMBL/GenBank/DDBJ whole genome shotgun (WGS) entry which is preliminary data.</text>
</comment>
<evidence type="ECO:0000313" key="2">
    <source>
        <dbReference type="EMBL" id="KAJ3832621.1"/>
    </source>
</evidence>
<dbReference type="EMBL" id="MU806903">
    <property type="protein sequence ID" value="KAJ3832621.1"/>
    <property type="molecule type" value="Genomic_DNA"/>
</dbReference>
<feature type="region of interest" description="Disordered" evidence="1">
    <location>
        <begin position="1"/>
        <end position="25"/>
    </location>
</feature>
<reference evidence="2" key="1">
    <citation type="submission" date="2022-08" db="EMBL/GenBank/DDBJ databases">
        <authorList>
            <consortium name="DOE Joint Genome Institute"/>
            <person name="Min B."/>
            <person name="Riley R."/>
            <person name="Sierra-Patev S."/>
            <person name="Naranjo-Ortiz M."/>
            <person name="Looney B."/>
            <person name="Konkel Z."/>
            <person name="Slot J.C."/>
            <person name="Sakamoto Y."/>
            <person name="Steenwyk J.L."/>
            <person name="Rokas A."/>
            <person name="Carro J."/>
            <person name="Camarero S."/>
            <person name="Ferreira P."/>
            <person name="Molpeceres G."/>
            <person name="Ruiz-Duenas F.J."/>
            <person name="Serrano A."/>
            <person name="Henrissat B."/>
            <person name="Drula E."/>
            <person name="Hughes K.W."/>
            <person name="Mata J.L."/>
            <person name="Ishikawa N.K."/>
            <person name="Vargas-Isla R."/>
            <person name="Ushijima S."/>
            <person name="Smith C.A."/>
            <person name="Ahrendt S."/>
            <person name="Andreopoulos W."/>
            <person name="He G."/>
            <person name="Labutti K."/>
            <person name="Lipzen A."/>
            <person name="Ng V."/>
            <person name="Sandor L."/>
            <person name="Barry K."/>
            <person name="Martinez A.T."/>
            <person name="Xiao Y."/>
            <person name="Gibbons J.G."/>
            <person name="Terashima K."/>
            <person name="Hibbett D.S."/>
            <person name="Grigoriev I.V."/>
        </authorList>
    </citation>
    <scope>NUCLEOTIDE SEQUENCE</scope>
    <source>
        <strain evidence="2">TFB9207</strain>
    </source>
</reference>
<dbReference type="AlphaFoldDB" id="A0AA38U5K9"/>
<gene>
    <name evidence="2" type="ORF">F5878DRAFT_450049</name>
</gene>
<feature type="region of interest" description="Disordered" evidence="1">
    <location>
        <begin position="198"/>
        <end position="225"/>
    </location>
</feature>
<protein>
    <submittedName>
        <fullName evidence="2">Uncharacterized protein</fullName>
    </submittedName>
</protein>
<evidence type="ECO:0000313" key="3">
    <source>
        <dbReference type="Proteomes" id="UP001163846"/>
    </source>
</evidence>
<keyword evidence="3" id="KW-1185">Reference proteome</keyword>
<proteinExistence type="predicted"/>
<sequence length="295" mass="33091">MSIVLPPMPEPSNLSPPASRVNPRTRPINKIQSLQRHMKEAQAHMFTHGAIPAFPISLSSLSSSQPRAAKKQESRQLGKSTIHEIIKTKMEWGDDLFWKTSTSITMNYGFQLWLRKLQAKGTSPALIRNQFETFLVLIGQQHEDLDLSRLSAGISFCLSYFGEIYIRWQPNKDCDDPDEAVFRTANLVYTDYLPMSTSEPPVPLGDSSLKRKRKHADDGPIDGSDQIQRPVIKLRRVIHRGSRTSTTLTKNETGASGASNLAVTGKTKSDLINKPTRSLKDRLKQAVVEVVRTRT</sequence>
<dbReference type="Proteomes" id="UP001163846">
    <property type="component" value="Unassembled WGS sequence"/>
</dbReference>